<feature type="region of interest" description="Disordered" evidence="1">
    <location>
        <begin position="51"/>
        <end position="74"/>
    </location>
</feature>
<name>A0AAX4PB74_9CHLO</name>
<protein>
    <submittedName>
        <fullName evidence="2">Uncharacterized protein</fullName>
    </submittedName>
</protein>
<reference evidence="2 3" key="1">
    <citation type="submission" date="2024-03" db="EMBL/GenBank/DDBJ databases">
        <title>Complete genome sequence of the green alga Chloropicon roscoffensis RCC1871.</title>
        <authorList>
            <person name="Lemieux C."/>
            <person name="Pombert J.-F."/>
            <person name="Otis C."/>
            <person name="Turmel M."/>
        </authorList>
    </citation>
    <scope>NUCLEOTIDE SEQUENCE [LARGE SCALE GENOMIC DNA]</scope>
    <source>
        <strain evidence="2 3">RCC1871</strain>
    </source>
</reference>
<keyword evidence="3" id="KW-1185">Reference proteome</keyword>
<feature type="region of interest" description="Disordered" evidence="1">
    <location>
        <begin position="99"/>
        <end position="172"/>
    </location>
</feature>
<sequence>MDDYLCVAGTCALFYMCFGGDRNRPRAPPRPHNPHACPHCDQYGRCHANRHGRPHASPYSPHADAQCGSYGPPPGYGAGGRPYAPSAAAYNSAPPGVQFPPEYNPSARHVPTAVPQGYPVQPGYPAPGPQPTGYPPAVPPPPMPPQQQGNTYVYDPYAGGAVPPAGYPTNKV</sequence>
<organism evidence="2 3">
    <name type="scientific">Chloropicon roscoffensis</name>
    <dbReference type="NCBI Taxonomy" id="1461544"/>
    <lineage>
        <taxon>Eukaryota</taxon>
        <taxon>Viridiplantae</taxon>
        <taxon>Chlorophyta</taxon>
        <taxon>Chloropicophyceae</taxon>
        <taxon>Chloropicales</taxon>
        <taxon>Chloropicaceae</taxon>
        <taxon>Chloropicon</taxon>
    </lineage>
</organism>
<evidence type="ECO:0000256" key="1">
    <source>
        <dbReference type="SAM" id="MobiDB-lite"/>
    </source>
</evidence>
<gene>
    <name evidence="2" type="ORF">HKI87_06g45760</name>
</gene>
<dbReference type="AlphaFoldDB" id="A0AAX4PB74"/>
<proteinExistence type="predicted"/>
<evidence type="ECO:0000313" key="3">
    <source>
        <dbReference type="Proteomes" id="UP001472866"/>
    </source>
</evidence>
<accession>A0AAX4PB74</accession>
<feature type="compositionally biased region" description="Pro residues" evidence="1">
    <location>
        <begin position="122"/>
        <end position="145"/>
    </location>
</feature>
<dbReference type="EMBL" id="CP151506">
    <property type="protein sequence ID" value="WZN63031.1"/>
    <property type="molecule type" value="Genomic_DNA"/>
</dbReference>
<evidence type="ECO:0000313" key="2">
    <source>
        <dbReference type="EMBL" id="WZN63031.1"/>
    </source>
</evidence>
<dbReference type="Proteomes" id="UP001472866">
    <property type="component" value="Chromosome 06"/>
</dbReference>